<protein>
    <submittedName>
        <fullName evidence="6">Response regulator transcription factor</fullName>
    </submittedName>
</protein>
<dbReference type="AlphaFoldDB" id="A0AAU7V6R1"/>
<dbReference type="InterPro" id="IPR011006">
    <property type="entry name" value="CheY-like_superfamily"/>
</dbReference>
<gene>
    <name evidence="6" type="ORF">SAC06_08795</name>
</gene>
<dbReference type="SMART" id="SM00421">
    <property type="entry name" value="HTH_LUXR"/>
    <property type="match status" value="1"/>
</dbReference>
<dbReference type="InterPro" id="IPR039420">
    <property type="entry name" value="WalR-like"/>
</dbReference>
<keyword evidence="1 3" id="KW-0597">Phosphoprotein</keyword>
<sequence>MTESTEPVRVVIADDDPAVVAALVSAFGRRDDILVVGTASDGTEALRIISKTRPDVALLDVGMPNVDGIDVALVVSQDYPPVRTLIHSALLSEAYLKEVMAAKASGYISKGVSSDQVASAILAVNAGLMMFNDDPAGIVRRSVFRAADVNASEIDEVLIRKVERLTRRKRELVKALVQEGSYRQIAQSMGLSANTVKVYATRLFDEFDCSSRPELVSLLIEGGYLQYLKDKGQ</sequence>
<dbReference type="PROSITE" id="PS50043">
    <property type="entry name" value="HTH_LUXR_2"/>
    <property type="match status" value="1"/>
</dbReference>
<dbReference type="PANTHER" id="PTHR43214">
    <property type="entry name" value="TWO-COMPONENT RESPONSE REGULATOR"/>
    <property type="match status" value="1"/>
</dbReference>
<accession>A0AAU7V6R1</accession>
<dbReference type="SUPFAM" id="SSF46894">
    <property type="entry name" value="C-terminal effector domain of the bipartite response regulators"/>
    <property type="match status" value="1"/>
</dbReference>
<dbReference type="CDD" id="cd17535">
    <property type="entry name" value="REC_NarL-like"/>
    <property type="match status" value="1"/>
</dbReference>
<feature type="modified residue" description="4-aspartylphosphate" evidence="3">
    <location>
        <position position="60"/>
    </location>
</feature>
<dbReference type="GO" id="GO:0006355">
    <property type="term" value="P:regulation of DNA-templated transcription"/>
    <property type="evidence" value="ECO:0007669"/>
    <property type="project" value="InterPro"/>
</dbReference>
<evidence type="ECO:0000259" key="5">
    <source>
        <dbReference type="PROSITE" id="PS50110"/>
    </source>
</evidence>
<dbReference type="PROSITE" id="PS50110">
    <property type="entry name" value="RESPONSE_REGULATORY"/>
    <property type="match status" value="1"/>
</dbReference>
<dbReference type="InterPro" id="IPR000792">
    <property type="entry name" value="Tscrpt_reg_LuxR_C"/>
</dbReference>
<reference evidence="6" key="1">
    <citation type="submission" date="2023-11" db="EMBL/GenBank/DDBJ databases">
        <title>Scrofimicrobium hongkongense sp. nov., isolated from a patient with peritonitis.</title>
        <authorList>
            <person name="Lao H.Y."/>
            <person name="Wong A.Y.P."/>
            <person name="Ng T.L."/>
            <person name="Wong R.Y.L."/>
            <person name="Yau M.C.Y."/>
            <person name="Lam J.Y.W."/>
            <person name="Siu G.K.H."/>
        </authorList>
    </citation>
    <scope>NUCLEOTIDE SEQUENCE</scope>
    <source>
        <strain evidence="6">R131</strain>
    </source>
</reference>
<evidence type="ECO:0000256" key="3">
    <source>
        <dbReference type="PROSITE-ProRule" id="PRU00169"/>
    </source>
</evidence>
<dbReference type="GO" id="GO:0003677">
    <property type="term" value="F:DNA binding"/>
    <property type="evidence" value="ECO:0007669"/>
    <property type="project" value="UniProtKB-KW"/>
</dbReference>
<dbReference type="InterPro" id="IPR058245">
    <property type="entry name" value="NreC/VraR/RcsB-like_REC"/>
</dbReference>
<organism evidence="6">
    <name type="scientific">Scrofimicrobium appendicitidis</name>
    <dbReference type="NCBI Taxonomy" id="3079930"/>
    <lineage>
        <taxon>Bacteria</taxon>
        <taxon>Bacillati</taxon>
        <taxon>Actinomycetota</taxon>
        <taxon>Actinomycetes</taxon>
        <taxon>Actinomycetales</taxon>
        <taxon>Actinomycetaceae</taxon>
        <taxon>Scrofimicrobium</taxon>
    </lineage>
</organism>
<dbReference type="KEGG" id="sapp:SAC06_08795"/>
<dbReference type="InterPro" id="IPR016032">
    <property type="entry name" value="Sig_transdc_resp-reg_C-effctor"/>
</dbReference>
<feature type="domain" description="HTH luxR-type" evidence="4">
    <location>
        <begin position="158"/>
        <end position="223"/>
    </location>
</feature>
<dbReference type="Gene3D" id="3.40.50.2300">
    <property type="match status" value="1"/>
</dbReference>
<evidence type="ECO:0000313" key="6">
    <source>
        <dbReference type="EMBL" id="XBW07732.1"/>
    </source>
</evidence>
<keyword evidence="2" id="KW-0238">DNA-binding</keyword>
<dbReference type="SUPFAM" id="SSF52172">
    <property type="entry name" value="CheY-like"/>
    <property type="match status" value="1"/>
</dbReference>
<dbReference type="Pfam" id="PF00196">
    <property type="entry name" value="GerE"/>
    <property type="match status" value="1"/>
</dbReference>
<dbReference type="Pfam" id="PF00072">
    <property type="entry name" value="Response_reg"/>
    <property type="match status" value="1"/>
</dbReference>
<dbReference type="GO" id="GO:0000160">
    <property type="term" value="P:phosphorelay signal transduction system"/>
    <property type="evidence" value="ECO:0007669"/>
    <property type="project" value="InterPro"/>
</dbReference>
<dbReference type="InterPro" id="IPR001789">
    <property type="entry name" value="Sig_transdc_resp-reg_receiver"/>
</dbReference>
<evidence type="ECO:0000259" key="4">
    <source>
        <dbReference type="PROSITE" id="PS50043"/>
    </source>
</evidence>
<dbReference type="CDD" id="cd06170">
    <property type="entry name" value="LuxR_C_like"/>
    <property type="match status" value="1"/>
</dbReference>
<feature type="domain" description="Response regulatory" evidence="5">
    <location>
        <begin position="9"/>
        <end position="125"/>
    </location>
</feature>
<evidence type="ECO:0000256" key="2">
    <source>
        <dbReference type="ARBA" id="ARBA00023125"/>
    </source>
</evidence>
<dbReference type="RefSeq" id="WP_350257934.1">
    <property type="nucleotide sequence ID" value="NZ_CP138335.1"/>
</dbReference>
<evidence type="ECO:0000256" key="1">
    <source>
        <dbReference type="ARBA" id="ARBA00022553"/>
    </source>
</evidence>
<name>A0AAU7V6R1_9ACTO</name>
<proteinExistence type="predicted"/>
<dbReference type="EMBL" id="CP138335">
    <property type="protein sequence ID" value="XBW07732.1"/>
    <property type="molecule type" value="Genomic_DNA"/>
</dbReference>
<dbReference type="SMART" id="SM00448">
    <property type="entry name" value="REC"/>
    <property type="match status" value="1"/>
</dbReference>